<evidence type="ECO:0000256" key="1">
    <source>
        <dbReference type="SAM" id="MobiDB-lite"/>
    </source>
</evidence>
<evidence type="ECO:0000313" key="3">
    <source>
        <dbReference type="Proteomes" id="UP000740926"/>
    </source>
</evidence>
<sequence>MARDDVQAMGVGVRQMPEQERPVGQRFAQLPQVQRRAVQGAVMVARQGRHVQVRMQLAPLRPGIPPPRLGHRAMQHIAHDP</sequence>
<protein>
    <submittedName>
        <fullName evidence="2">Uncharacterized protein</fullName>
    </submittedName>
</protein>
<dbReference type="EMBL" id="JAANIU010020987">
    <property type="protein sequence ID" value="KAG1523436.1"/>
    <property type="molecule type" value="Genomic_DNA"/>
</dbReference>
<feature type="region of interest" description="Disordered" evidence="1">
    <location>
        <begin position="59"/>
        <end position="81"/>
    </location>
</feature>
<dbReference type="Proteomes" id="UP000740926">
    <property type="component" value="Unassembled WGS sequence"/>
</dbReference>
<comment type="caution">
    <text evidence="2">The sequence shown here is derived from an EMBL/GenBank/DDBJ whole genome shotgun (WGS) entry which is preliminary data.</text>
</comment>
<reference evidence="2 3" key="1">
    <citation type="journal article" date="2020" name="Microb. Genom.">
        <title>Genetic diversity of clinical and environmental Mucorales isolates obtained from an investigation of mucormycosis cases among solid organ transplant recipients.</title>
        <authorList>
            <person name="Nguyen M.H."/>
            <person name="Kaul D."/>
            <person name="Muto C."/>
            <person name="Cheng S.J."/>
            <person name="Richter R.A."/>
            <person name="Bruno V.M."/>
            <person name="Liu G."/>
            <person name="Beyhan S."/>
            <person name="Sundermann A.J."/>
            <person name="Mounaud S."/>
            <person name="Pasculle A.W."/>
            <person name="Nierman W.C."/>
            <person name="Driscoll E."/>
            <person name="Cumbie R."/>
            <person name="Clancy C.J."/>
            <person name="Dupont C.L."/>
        </authorList>
    </citation>
    <scope>NUCLEOTIDE SEQUENCE [LARGE SCALE GENOMIC DNA]</scope>
    <source>
        <strain evidence="2 3">GL24</strain>
    </source>
</reference>
<keyword evidence="3" id="KW-1185">Reference proteome</keyword>
<evidence type="ECO:0000313" key="2">
    <source>
        <dbReference type="EMBL" id="KAG1523436.1"/>
    </source>
</evidence>
<feature type="region of interest" description="Disordered" evidence="1">
    <location>
        <begin position="1"/>
        <end position="25"/>
    </location>
</feature>
<dbReference type="AlphaFoldDB" id="A0A9P6XLT7"/>
<proteinExistence type="predicted"/>
<accession>A0A9P6XLT7</accession>
<organism evidence="2 3">
    <name type="scientific">Rhizopus delemar</name>
    <dbReference type="NCBI Taxonomy" id="936053"/>
    <lineage>
        <taxon>Eukaryota</taxon>
        <taxon>Fungi</taxon>
        <taxon>Fungi incertae sedis</taxon>
        <taxon>Mucoromycota</taxon>
        <taxon>Mucoromycotina</taxon>
        <taxon>Mucoromycetes</taxon>
        <taxon>Mucorales</taxon>
        <taxon>Mucorineae</taxon>
        <taxon>Rhizopodaceae</taxon>
        <taxon>Rhizopus</taxon>
    </lineage>
</organism>
<name>A0A9P6XLT7_9FUNG</name>
<gene>
    <name evidence="2" type="ORF">G6F50_018609</name>
</gene>